<dbReference type="Pfam" id="PF00106">
    <property type="entry name" value="adh_short"/>
    <property type="match status" value="1"/>
</dbReference>
<dbReference type="InterPro" id="IPR036291">
    <property type="entry name" value="NAD(P)-bd_dom_sf"/>
</dbReference>
<organism evidence="2 3">
    <name type="scientific">Tsukamurella conjunctivitidis</name>
    <dbReference type="NCBI Taxonomy" id="2592068"/>
    <lineage>
        <taxon>Bacteria</taxon>
        <taxon>Bacillati</taxon>
        <taxon>Actinomycetota</taxon>
        <taxon>Actinomycetes</taxon>
        <taxon>Mycobacteriales</taxon>
        <taxon>Tsukamurellaceae</taxon>
        <taxon>Tsukamurella</taxon>
    </lineage>
</organism>
<protein>
    <submittedName>
        <fullName evidence="2">SDR family NAD(P)-dependent oxidoreductase</fullName>
    </submittedName>
</protein>
<dbReference type="OrthoDB" id="9803333at2"/>
<evidence type="ECO:0000313" key="3">
    <source>
        <dbReference type="Proteomes" id="UP000319375"/>
    </source>
</evidence>
<gene>
    <name evidence="2" type="ORF">FK530_03725</name>
</gene>
<dbReference type="Proteomes" id="UP000319375">
    <property type="component" value="Unassembled WGS sequence"/>
</dbReference>
<reference evidence="2 3" key="1">
    <citation type="submission" date="2019-06" db="EMBL/GenBank/DDBJ databases">
        <title>Tsukamurella conjunctivitidis sp. nov., Tsukamurella assacharolytica sp. nov. and Tsukamurella sputae sp. nov. isolated from patients with conjunctivitis, bacteraemia (lymphoma) and respiratory infection (sputum) in Hong Kong.</title>
        <authorList>
            <person name="Teng J.L.L."/>
            <person name="Lee H.H."/>
            <person name="Fong J.Y.H."/>
            <person name="Fok K.M.N."/>
            <person name="Lau S.K.P."/>
            <person name="Woo P.C.Y."/>
        </authorList>
    </citation>
    <scope>NUCLEOTIDE SEQUENCE [LARGE SCALE GENOMIC DNA]</scope>
    <source>
        <strain evidence="2 3">HKU72</strain>
    </source>
</reference>
<keyword evidence="3" id="KW-1185">Reference proteome</keyword>
<proteinExistence type="predicted"/>
<dbReference type="EMBL" id="VIGX01000001">
    <property type="protein sequence ID" value="TWS31054.1"/>
    <property type="molecule type" value="Genomic_DNA"/>
</dbReference>
<comment type="caution">
    <text evidence="2">The sequence shown here is derived from an EMBL/GenBank/DDBJ whole genome shotgun (WGS) entry which is preliminary data.</text>
</comment>
<dbReference type="InterPro" id="IPR002347">
    <property type="entry name" value="SDR_fam"/>
</dbReference>
<dbReference type="AlphaFoldDB" id="A0A5C5S7I1"/>
<evidence type="ECO:0000256" key="1">
    <source>
        <dbReference type="SAM" id="MobiDB-lite"/>
    </source>
</evidence>
<evidence type="ECO:0000313" key="2">
    <source>
        <dbReference type="EMBL" id="TWS31054.1"/>
    </source>
</evidence>
<feature type="region of interest" description="Disordered" evidence="1">
    <location>
        <begin position="71"/>
        <end position="90"/>
    </location>
</feature>
<dbReference type="SUPFAM" id="SSF51735">
    <property type="entry name" value="NAD(P)-binding Rossmann-fold domains"/>
    <property type="match status" value="1"/>
</dbReference>
<accession>A0A5C5S7I1</accession>
<sequence>MDLDLRDRSFVVSGANSGIGLAAAQRLLREGARVCCFARDLDRLTAAFADTATQHDQLLLLAGDARRPEACCPTGPRTRTARPSTSPEAWARASDTVLAGGPITPSRRATCT</sequence>
<name>A0A5C5S7I1_9ACTN</name>
<dbReference type="Gene3D" id="3.40.50.720">
    <property type="entry name" value="NAD(P)-binding Rossmann-like Domain"/>
    <property type="match status" value="1"/>
</dbReference>